<dbReference type="Gene3D" id="3.30.360.10">
    <property type="entry name" value="Dihydrodipicolinate Reductase, domain 2"/>
    <property type="match status" value="1"/>
</dbReference>
<proteinExistence type="predicted"/>
<reference evidence="3" key="1">
    <citation type="submission" date="2020-10" db="EMBL/GenBank/DDBJ databases">
        <authorList>
            <person name="Gilroy R."/>
        </authorList>
    </citation>
    <scope>NUCLEOTIDE SEQUENCE</scope>
    <source>
        <strain evidence="3">ChiSxjej1B13-7958</strain>
    </source>
</reference>
<feature type="domain" description="GFO/IDH/MocA-like oxidoreductase" evidence="2">
    <location>
        <begin position="135"/>
        <end position="274"/>
    </location>
</feature>
<dbReference type="PANTHER" id="PTHR43249:SF1">
    <property type="entry name" value="D-GLUCOSIDE 3-DEHYDROGENASE"/>
    <property type="match status" value="1"/>
</dbReference>
<dbReference type="PANTHER" id="PTHR43249">
    <property type="entry name" value="UDP-N-ACETYL-2-AMINO-2-DEOXY-D-GLUCURONATE OXIDASE"/>
    <property type="match status" value="1"/>
</dbReference>
<dbReference type="EMBL" id="DVGZ01000073">
    <property type="protein sequence ID" value="HIR47361.1"/>
    <property type="molecule type" value="Genomic_DNA"/>
</dbReference>
<dbReference type="PRINTS" id="PR01775">
    <property type="entry name" value="GLFROXRDTASE"/>
</dbReference>
<evidence type="ECO:0000313" key="4">
    <source>
        <dbReference type="Proteomes" id="UP000824242"/>
    </source>
</evidence>
<dbReference type="AlphaFoldDB" id="A0A9D1AMJ8"/>
<dbReference type="InterPro" id="IPR000683">
    <property type="entry name" value="Gfo/Idh/MocA-like_OxRdtase_N"/>
</dbReference>
<dbReference type="InterPro" id="IPR052515">
    <property type="entry name" value="Gfo/Idh/MocA_Oxidoreductase"/>
</dbReference>
<sequence length="352" mass="38837">MKKWKIAVIGVGGISEMHIASYLRNPDVELYAFCDINEKRLHEMGEKYGISRLYTDKDEMLRALPEIDAVSVCTWNSAHAPCAIAALNAGKHVLCEKPMATCAAEAQEMLDAAKKAGKLLMVGFVRRYERGSTLLRQLVSQDFFGELYYAKATYLRRNGNPGGWFGDKSRSAGGPLIDLGVHVIDLTRYLMGNPRPVSVYGATFQKLFNRPNIITPKAYNSTSAGPNDICDVEDLASAMIRFDNGAVLQVEASFSLNLKEDTGSVQLFGTKGGARLSPELELYSEMNGVMTNVTPVCPPESFDMEFQEEINHFVHCFSTGEPCRSPAEDGVQIMRILDAVYESGRTGHEVIL</sequence>
<organism evidence="3 4">
    <name type="scientific">Candidatus Caccousia avicola</name>
    <dbReference type="NCBI Taxonomy" id="2840721"/>
    <lineage>
        <taxon>Bacteria</taxon>
        <taxon>Bacillati</taxon>
        <taxon>Bacillota</taxon>
        <taxon>Clostridia</taxon>
        <taxon>Eubacteriales</taxon>
        <taxon>Oscillospiraceae</taxon>
        <taxon>Oscillospiraceae incertae sedis</taxon>
        <taxon>Candidatus Caccousia</taxon>
    </lineage>
</organism>
<dbReference type="Gene3D" id="3.40.50.720">
    <property type="entry name" value="NAD(P)-binding Rossmann-like Domain"/>
    <property type="match status" value="1"/>
</dbReference>
<feature type="domain" description="Gfo/Idh/MocA-like oxidoreductase N-terminal" evidence="1">
    <location>
        <begin position="5"/>
        <end position="124"/>
    </location>
</feature>
<dbReference type="Proteomes" id="UP000824242">
    <property type="component" value="Unassembled WGS sequence"/>
</dbReference>
<dbReference type="GO" id="GO:0000166">
    <property type="term" value="F:nucleotide binding"/>
    <property type="evidence" value="ECO:0007669"/>
    <property type="project" value="InterPro"/>
</dbReference>
<dbReference type="InterPro" id="IPR008354">
    <property type="entry name" value="Glc-Fru_OxRdtase_bac"/>
</dbReference>
<evidence type="ECO:0000313" key="3">
    <source>
        <dbReference type="EMBL" id="HIR47361.1"/>
    </source>
</evidence>
<name>A0A9D1AMJ8_9FIRM</name>
<dbReference type="Pfam" id="PF22725">
    <property type="entry name" value="GFO_IDH_MocA_C3"/>
    <property type="match status" value="1"/>
</dbReference>
<dbReference type="InterPro" id="IPR036291">
    <property type="entry name" value="NAD(P)-bd_dom_sf"/>
</dbReference>
<evidence type="ECO:0000259" key="1">
    <source>
        <dbReference type="Pfam" id="PF01408"/>
    </source>
</evidence>
<dbReference type="Pfam" id="PF01408">
    <property type="entry name" value="GFO_IDH_MocA"/>
    <property type="match status" value="1"/>
</dbReference>
<dbReference type="SUPFAM" id="SSF51735">
    <property type="entry name" value="NAD(P)-binding Rossmann-fold domains"/>
    <property type="match status" value="1"/>
</dbReference>
<evidence type="ECO:0000259" key="2">
    <source>
        <dbReference type="Pfam" id="PF22725"/>
    </source>
</evidence>
<protein>
    <submittedName>
        <fullName evidence="3">Gfo/Idh/MocA family oxidoreductase</fullName>
    </submittedName>
</protein>
<gene>
    <name evidence="3" type="ORF">IAB89_06840</name>
</gene>
<accession>A0A9D1AMJ8</accession>
<reference evidence="3" key="2">
    <citation type="journal article" date="2021" name="PeerJ">
        <title>Extensive microbial diversity within the chicken gut microbiome revealed by metagenomics and culture.</title>
        <authorList>
            <person name="Gilroy R."/>
            <person name="Ravi A."/>
            <person name="Getino M."/>
            <person name="Pursley I."/>
            <person name="Horton D.L."/>
            <person name="Alikhan N.F."/>
            <person name="Baker D."/>
            <person name="Gharbi K."/>
            <person name="Hall N."/>
            <person name="Watson M."/>
            <person name="Adriaenssens E.M."/>
            <person name="Foster-Nyarko E."/>
            <person name="Jarju S."/>
            <person name="Secka A."/>
            <person name="Antonio M."/>
            <person name="Oren A."/>
            <person name="Chaudhuri R.R."/>
            <person name="La Ragione R."/>
            <person name="Hildebrand F."/>
            <person name="Pallen M.J."/>
        </authorList>
    </citation>
    <scope>NUCLEOTIDE SEQUENCE</scope>
    <source>
        <strain evidence="3">ChiSxjej1B13-7958</strain>
    </source>
</reference>
<comment type="caution">
    <text evidence="3">The sequence shown here is derived from an EMBL/GenBank/DDBJ whole genome shotgun (WGS) entry which is preliminary data.</text>
</comment>
<dbReference type="InterPro" id="IPR055170">
    <property type="entry name" value="GFO_IDH_MocA-like_dom"/>
</dbReference>
<dbReference type="SUPFAM" id="SSF55347">
    <property type="entry name" value="Glyceraldehyde-3-phosphate dehydrogenase-like, C-terminal domain"/>
    <property type="match status" value="1"/>
</dbReference>